<proteinExistence type="inferred from homology"/>
<dbReference type="AlphaFoldDB" id="I3ZJP0"/>
<dbReference type="PANTHER" id="PTHR10953">
    <property type="entry name" value="UBIQUITIN-ACTIVATING ENZYME E1"/>
    <property type="match status" value="1"/>
</dbReference>
<name>I3ZJP0_TERRK</name>
<dbReference type="RefSeq" id="WP_014786719.1">
    <property type="nucleotide sequence ID" value="NC_018014.1"/>
</dbReference>
<comment type="similarity">
    <text evidence="1">Belongs to the HesA/MoeB/ThiF family.</text>
</comment>
<dbReference type="SUPFAM" id="SSF69572">
    <property type="entry name" value="Activating enzymes of the ubiquitin-like proteins"/>
    <property type="match status" value="1"/>
</dbReference>
<dbReference type="EMBL" id="CP003379">
    <property type="protein sequence ID" value="AFL89458.1"/>
    <property type="molecule type" value="Genomic_DNA"/>
</dbReference>
<feature type="domain" description="THIF-type NAD/FAD binding fold" evidence="2">
    <location>
        <begin position="25"/>
        <end position="265"/>
    </location>
</feature>
<keyword evidence="4" id="KW-1185">Reference proteome</keyword>
<dbReference type="eggNOG" id="COG0476">
    <property type="taxonomic scope" value="Bacteria"/>
</dbReference>
<evidence type="ECO:0000256" key="1">
    <source>
        <dbReference type="ARBA" id="ARBA00009919"/>
    </source>
</evidence>
<evidence type="ECO:0000259" key="2">
    <source>
        <dbReference type="Pfam" id="PF00899"/>
    </source>
</evidence>
<evidence type="ECO:0000313" key="3">
    <source>
        <dbReference type="EMBL" id="AFL89458.1"/>
    </source>
</evidence>
<dbReference type="GO" id="GO:0005829">
    <property type="term" value="C:cytosol"/>
    <property type="evidence" value="ECO:0007669"/>
    <property type="project" value="TreeGrafter"/>
</dbReference>
<dbReference type="InterPro" id="IPR045886">
    <property type="entry name" value="ThiF/MoeB/HesA"/>
</dbReference>
<dbReference type="InterPro" id="IPR000594">
    <property type="entry name" value="ThiF_NAD_FAD-bd"/>
</dbReference>
<sequence length="359" mass="38767">MSIDAIENARGNAAAMGSSSLDDRYSRQRLFPPIGTNGQQRLAASHAILVGCGATGAASAGLLARAGVGHLTIIDRDFVEPSNLQRQMLFTEEDAREALPKAEAARRRLLTINSEVTVTAHIADLTPANARVLLADADIILDATDNFETRYLLNDLAVETGTPWIYAAAIGSYAATMNILPSGDHRTACLACIFPEPPGGTVETCDTAGILNTAVNVAASLQSTEAIKLLTGQPSAMRRTLLSMDLWTGEHSEISTAKPRSTCSVCGQREFRHLAGEGRPHITMCGRNSVQIHEHNRPVDFASLADRLRPLGEVRWNSMMLRFTYSEYTLSVFADGRTVVQGTDQVPRARALYARFIGS</sequence>
<dbReference type="GO" id="GO:0008641">
    <property type="term" value="F:ubiquitin-like modifier activating enzyme activity"/>
    <property type="evidence" value="ECO:0007669"/>
    <property type="project" value="InterPro"/>
</dbReference>
<dbReference type="HOGENOM" id="CLU_013325_10_1_0"/>
<dbReference type="GO" id="GO:0016779">
    <property type="term" value="F:nucleotidyltransferase activity"/>
    <property type="evidence" value="ECO:0007669"/>
    <property type="project" value="TreeGrafter"/>
</dbReference>
<protein>
    <submittedName>
        <fullName evidence="3">Dinucleotide-utilizing enzyme possibly involved in molybdopterin or thiamin biosynthesis</fullName>
    </submittedName>
</protein>
<reference evidence="3 4" key="1">
    <citation type="submission" date="2012-06" db="EMBL/GenBank/DDBJ databases">
        <title>Complete genome of Terriglobus roseus DSM 18391.</title>
        <authorList>
            <consortium name="US DOE Joint Genome Institute (JGI-PGF)"/>
            <person name="Lucas S."/>
            <person name="Copeland A."/>
            <person name="Lapidus A."/>
            <person name="Glavina del Rio T."/>
            <person name="Dalin E."/>
            <person name="Tice H."/>
            <person name="Bruce D."/>
            <person name="Goodwin L."/>
            <person name="Pitluck S."/>
            <person name="Peters L."/>
            <person name="Mikhailova N."/>
            <person name="Munk A.C.C."/>
            <person name="Kyrpides N."/>
            <person name="Mavromatis K."/>
            <person name="Ivanova N."/>
            <person name="Brettin T."/>
            <person name="Detter J.C."/>
            <person name="Han C."/>
            <person name="Larimer F."/>
            <person name="Land M."/>
            <person name="Hauser L."/>
            <person name="Markowitz V."/>
            <person name="Cheng J.-F."/>
            <person name="Hugenholtz P."/>
            <person name="Woyke T."/>
            <person name="Wu D."/>
            <person name="Brambilla E."/>
            <person name="Klenk H.-P."/>
            <person name="Eisen J.A."/>
        </authorList>
    </citation>
    <scope>NUCLEOTIDE SEQUENCE [LARGE SCALE GENOMIC DNA]</scope>
    <source>
        <strain evidence="4">DSM 18391 / NRRL B-41598 / KBS 63</strain>
    </source>
</reference>
<organism evidence="3 4">
    <name type="scientific">Terriglobus roseus (strain DSM 18391 / NRRL B-41598 / KBS 63)</name>
    <dbReference type="NCBI Taxonomy" id="926566"/>
    <lineage>
        <taxon>Bacteria</taxon>
        <taxon>Pseudomonadati</taxon>
        <taxon>Acidobacteriota</taxon>
        <taxon>Terriglobia</taxon>
        <taxon>Terriglobales</taxon>
        <taxon>Acidobacteriaceae</taxon>
        <taxon>Terriglobus</taxon>
    </lineage>
</organism>
<dbReference type="PATRIC" id="fig|926566.3.peg.3184"/>
<dbReference type="GO" id="GO:0004792">
    <property type="term" value="F:thiosulfate-cyanide sulfurtransferase activity"/>
    <property type="evidence" value="ECO:0007669"/>
    <property type="project" value="TreeGrafter"/>
</dbReference>
<dbReference type="Pfam" id="PF00899">
    <property type="entry name" value="ThiF"/>
    <property type="match status" value="1"/>
</dbReference>
<dbReference type="InterPro" id="IPR035985">
    <property type="entry name" value="Ubiquitin-activating_enz"/>
</dbReference>
<dbReference type="Proteomes" id="UP000006056">
    <property type="component" value="Chromosome"/>
</dbReference>
<accession>I3ZJP0</accession>
<dbReference type="STRING" id="926566.Terro_3240"/>
<dbReference type="CDD" id="cd00757">
    <property type="entry name" value="ThiF_MoeB_HesA_family"/>
    <property type="match status" value="1"/>
</dbReference>
<dbReference type="GO" id="GO:0008146">
    <property type="term" value="F:sulfotransferase activity"/>
    <property type="evidence" value="ECO:0007669"/>
    <property type="project" value="TreeGrafter"/>
</dbReference>
<dbReference type="PANTHER" id="PTHR10953:SF102">
    <property type="entry name" value="ADENYLYLTRANSFERASE AND SULFURTRANSFERASE MOCS3"/>
    <property type="match status" value="1"/>
</dbReference>
<dbReference type="Gene3D" id="3.40.50.720">
    <property type="entry name" value="NAD(P)-binding Rossmann-like Domain"/>
    <property type="match status" value="1"/>
</dbReference>
<dbReference type="KEGG" id="trs:Terro_3240"/>
<evidence type="ECO:0000313" key="4">
    <source>
        <dbReference type="Proteomes" id="UP000006056"/>
    </source>
</evidence>
<gene>
    <name evidence="3" type="ordered locus">Terro_3240</name>
</gene>
<dbReference type="FunFam" id="3.40.50.720:FF:000080">
    <property type="entry name" value="Thiazole biosynthesis adenylyltransferase ThiF"/>
    <property type="match status" value="1"/>
</dbReference>